<reference evidence="2 3" key="1">
    <citation type="submission" date="2017-09" db="EMBL/GenBank/DDBJ databases">
        <title>Depth-based differentiation of microbial function through sediment-hosted aquifers and enrichment of novel symbionts in the deep terrestrial subsurface.</title>
        <authorList>
            <person name="Probst A.J."/>
            <person name="Ladd B."/>
            <person name="Jarett J.K."/>
            <person name="Geller-Mcgrath D.E."/>
            <person name="Sieber C.M."/>
            <person name="Emerson J.B."/>
            <person name="Anantharaman K."/>
            <person name="Thomas B.C."/>
            <person name="Malmstrom R."/>
            <person name="Stieglmeier M."/>
            <person name="Klingl A."/>
            <person name="Woyke T."/>
            <person name="Ryan C.M."/>
            <person name="Banfield J.F."/>
        </authorList>
    </citation>
    <scope>NUCLEOTIDE SEQUENCE [LARGE SCALE GENOMIC DNA]</scope>
    <source>
        <strain evidence="2">CG10_big_fil_rev_8_21_14_0_10_32_10</strain>
    </source>
</reference>
<dbReference type="AlphaFoldDB" id="A0A2H0R962"/>
<feature type="domain" description="Glycosyl transferase family 1" evidence="1">
    <location>
        <begin position="196"/>
        <end position="365"/>
    </location>
</feature>
<evidence type="ECO:0000259" key="1">
    <source>
        <dbReference type="Pfam" id="PF00534"/>
    </source>
</evidence>
<dbReference type="SUPFAM" id="SSF53756">
    <property type="entry name" value="UDP-Glycosyltransferase/glycogen phosphorylase"/>
    <property type="match status" value="1"/>
</dbReference>
<organism evidence="2 3">
    <name type="scientific">candidate division WWE3 bacterium CG10_big_fil_rev_8_21_14_0_10_32_10</name>
    <dbReference type="NCBI Taxonomy" id="1975090"/>
    <lineage>
        <taxon>Bacteria</taxon>
        <taxon>Katanobacteria</taxon>
    </lineage>
</organism>
<protein>
    <recommendedName>
        <fullName evidence="1">Glycosyl transferase family 1 domain-containing protein</fullName>
    </recommendedName>
</protein>
<dbReference type="GO" id="GO:0016757">
    <property type="term" value="F:glycosyltransferase activity"/>
    <property type="evidence" value="ECO:0007669"/>
    <property type="project" value="InterPro"/>
</dbReference>
<dbReference type="InterPro" id="IPR001296">
    <property type="entry name" value="Glyco_trans_1"/>
</dbReference>
<dbReference type="Pfam" id="PF00534">
    <property type="entry name" value="Glycos_transf_1"/>
    <property type="match status" value="1"/>
</dbReference>
<dbReference type="PANTHER" id="PTHR12526">
    <property type="entry name" value="GLYCOSYLTRANSFERASE"/>
    <property type="match status" value="1"/>
</dbReference>
<dbReference type="Proteomes" id="UP000230214">
    <property type="component" value="Unassembled WGS sequence"/>
</dbReference>
<gene>
    <name evidence="2" type="ORF">COV24_05185</name>
</gene>
<dbReference type="Gene3D" id="3.40.50.2000">
    <property type="entry name" value="Glycogen Phosphorylase B"/>
    <property type="match status" value="2"/>
</dbReference>
<evidence type="ECO:0000313" key="3">
    <source>
        <dbReference type="Proteomes" id="UP000230214"/>
    </source>
</evidence>
<proteinExistence type="predicted"/>
<sequence>MKNISNSNFIVVAHILTSVPSEDLKQYLINKKVKNLLYIGHPLYYMKGRPGSFYEVYKKGILLKKIEYPNLSMPALPRYFIDFFLTTFWVFRHHKKWDIVISLDNLNTISALFLRLIGQTKKVIYYTIDYTPQRFVNSILNNFYHYLDKVCLKYADLTWNVSPRIAEGREKIQGLEQNVYNKQIVVPIGVWPSKKKSKNLLKIHKHTLVYAGGLSKHQGVQLVLKAIPLIVKKIKDFKFIVIGLGGYESELKKMCKRLKIEKYVEFKGYIEKHEDVMKIISQCGLAVAMYNKNFAKWSYYADPSKIKAYLGAGVPVITTNLTYLAQELVDNKCGLVVPYNHRAFALLVVEYLEYSYSLKSYREHAIKFSNKFAWDTIFDAALTKLYKF</sequence>
<comment type="caution">
    <text evidence="2">The sequence shown here is derived from an EMBL/GenBank/DDBJ whole genome shotgun (WGS) entry which is preliminary data.</text>
</comment>
<evidence type="ECO:0000313" key="2">
    <source>
        <dbReference type="EMBL" id="PIR43017.1"/>
    </source>
</evidence>
<accession>A0A2H0R962</accession>
<name>A0A2H0R962_UNCKA</name>
<dbReference type="EMBL" id="PCXU01000044">
    <property type="protein sequence ID" value="PIR43017.1"/>
    <property type="molecule type" value="Genomic_DNA"/>
</dbReference>